<evidence type="ECO:0000313" key="2">
    <source>
        <dbReference type="Proteomes" id="UP000678895"/>
    </source>
</evidence>
<name>A0A919Y364_9BACL</name>
<organism evidence="1 2">
    <name type="scientific">Paenibacillus apis</name>
    <dbReference type="NCBI Taxonomy" id="1792174"/>
    <lineage>
        <taxon>Bacteria</taxon>
        <taxon>Bacillati</taxon>
        <taxon>Bacillota</taxon>
        <taxon>Bacilli</taxon>
        <taxon>Bacillales</taxon>
        <taxon>Paenibacillaceae</taxon>
        <taxon>Paenibacillus</taxon>
    </lineage>
</organism>
<gene>
    <name evidence="1" type="ORF">J41TS4_22310</name>
</gene>
<dbReference type="Pfam" id="PF09393">
    <property type="entry name" value="DUF2001"/>
    <property type="match status" value="1"/>
</dbReference>
<dbReference type="InterPro" id="IPR018989">
    <property type="entry name" value="DUF2001"/>
</dbReference>
<dbReference type="SUPFAM" id="SSF69279">
    <property type="entry name" value="Phage tail proteins"/>
    <property type="match status" value="1"/>
</dbReference>
<keyword evidence="2" id="KW-1185">Reference proteome</keyword>
<sequence length="151" mass="16852">MKAGDAISGQEGRAYATINGRIEEMFYAKTIEATAEKNKSEFKALGRRGTQSKAIGWTGTGSMTIYYATPIFRQMMIDYIKTGRDTYFDIQIVNEDPNSGLGRQTIVLKNVNLDSVIMAKLDVDAEFLDEEISFTFDDVDMQDSFNSITLG</sequence>
<accession>A0A919Y364</accession>
<reference evidence="1" key="1">
    <citation type="submission" date="2021-03" db="EMBL/GenBank/DDBJ databases">
        <title>Antimicrobial resistance genes in bacteria isolated from Japanese honey, and their potential for conferring macrolide and lincosamide resistance in the American foulbrood pathogen Paenibacillus larvae.</title>
        <authorList>
            <person name="Okamoto M."/>
            <person name="Kumagai M."/>
            <person name="Kanamori H."/>
            <person name="Takamatsu D."/>
        </authorList>
    </citation>
    <scope>NUCLEOTIDE SEQUENCE</scope>
    <source>
        <strain evidence="1">J41TS4</strain>
    </source>
</reference>
<protein>
    <submittedName>
        <fullName evidence="1">Phage portal protein</fullName>
    </submittedName>
</protein>
<dbReference type="AlphaFoldDB" id="A0A919Y364"/>
<evidence type="ECO:0000313" key="1">
    <source>
        <dbReference type="EMBL" id="GIO42473.1"/>
    </source>
</evidence>
<dbReference type="EMBL" id="BORS01000007">
    <property type="protein sequence ID" value="GIO42473.1"/>
    <property type="molecule type" value="Genomic_DNA"/>
</dbReference>
<dbReference type="Proteomes" id="UP000678895">
    <property type="component" value="Unassembled WGS sequence"/>
</dbReference>
<dbReference type="InterPro" id="IPR038628">
    <property type="entry name" value="XkdM-like_sf"/>
</dbReference>
<dbReference type="Gene3D" id="2.30.110.40">
    <property type="entry name" value="Phage tail tube protein"/>
    <property type="match status" value="1"/>
</dbReference>
<comment type="caution">
    <text evidence="1">The sequence shown here is derived from an EMBL/GenBank/DDBJ whole genome shotgun (WGS) entry which is preliminary data.</text>
</comment>
<proteinExistence type="predicted"/>